<reference evidence="1 2" key="2">
    <citation type="journal article" date="2022" name="Mol. Biol. Evol.">
        <title>Comparative Genomics Reveals Insights into the Divergent Evolution of Astigmatic Mites and Household Pest Adaptations.</title>
        <authorList>
            <person name="Xiong Q."/>
            <person name="Wan A.T."/>
            <person name="Liu X."/>
            <person name="Fung C.S."/>
            <person name="Xiao X."/>
            <person name="Malainual N."/>
            <person name="Hou J."/>
            <person name="Wang L."/>
            <person name="Wang M."/>
            <person name="Yang K.Y."/>
            <person name="Cui Y."/>
            <person name="Leung E.L."/>
            <person name="Nong W."/>
            <person name="Shin S.K."/>
            <person name="Au S.W."/>
            <person name="Jeong K.Y."/>
            <person name="Chew F.T."/>
            <person name="Hui J.H."/>
            <person name="Leung T.F."/>
            <person name="Tungtrongchitr A."/>
            <person name="Zhong N."/>
            <person name="Liu Z."/>
            <person name="Tsui S.K."/>
        </authorList>
    </citation>
    <scope>NUCLEOTIDE SEQUENCE [LARGE SCALE GENOMIC DNA]</scope>
    <source>
        <strain evidence="1">Derp</strain>
    </source>
</reference>
<name>A0ABQ8J4Q1_DERPT</name>
<evidence type="ECO:0000313" key="2">
    <source>
        <dbReference type="Proteomes" id="UP000887458"/>
    </source>
</evidence>
<comment type="caution">
    <text evidence="1">The sequence shown here is derived from an EMBL/GenBank/DDBJ whole genome shotgun (WGS) entry which is preliminary data.</text>
</comment>
<dbReference type="Proteomes" id="UP000887458">
    <property type="component" value="Unassembled WGS sequence"/>
</dbReference>
<sequence>MIKSKIESFTIISKNKTTNSILNNLNCSSEQINIRFGIDIDFSFDSIDCCCCDGKIFSDKGLPFESINLMNIIGALCFNCTSLANCQHRIEVVVIKSVPAFVPTQNDGQS</sequence>
<protein>
    <submittedName>
        <fullName evidence="1">Uncharacterized protein</fullName>
    </submittedName>
</protein>
<proteinExistence type="predicted"/>
<evidence type="ECO:0000313" key="1">
    <source>
        <dbReference type="EMBL" id="KAH9417482.1"/>
    </source>
</evidence>
<accession>A0ABQ8J4Q1</accession>
<reference evidence="1 2" key="1">
    <citation type="journal article" date="2018" name="J. Allergy Clin. Immunol.">
        <title>High-quality assembly of Dermatophagoides pteronyssinus genome and transcriptome reveals a wide range of novel allergens.</title>
        <authorList>
            <person name="Liu X.Y."/>
            <person name="Yang K.Y."/>
            <person name="Wang M.Q."/>
            <person name="Kwok J.S."/>
            <person name="Zeng X."/>
            <person name="Yang Z."/>
            <person name="Xiao X.J."/>
            <person name="Lau C.P."/>
            <person name="Li Y."/>
            <person name="Huang Z.M."/>
            <person name="Ba J.G."/>
            <person name="Yim A.K."/>
            <person name="Ouyang C.Y."/>
            <person name="Ngai S.M."/>
            <person name="Chan T.F."/>
            <person name="Leung E.L."/>
            <person name="Liu L."/>
            <person name="Liu Z.G."/>
            <person name="Tsui S.K."/>
        </authorList>
    </citation>
    <scope>NUCLEOTIDE SEQUENCE [LARGE SCALE GENOMIC DNA]</scope>
    <source>
        <strain evidence="1">Derp</strain>
    </source>
</reference>
<organism evidence="1 2">
    <name type="scientific">Dermatophagoides pteronyssinus</name>
    <name type="common">European house dust mite</name>
    <dbReference type="NCBI Taxonomy" id="6956"/>
    <lineage>
        <taxon>Eukaryota</taxon>
        <taxon>Metazoa</taxon>
        <taxon>Ecdysozoa</taxon>
        <taxon>Arthropoda</taxon>
        <taxon>Chelicerata</taxon>
        <taxon>Arachnida</taxon>
        <taxon>Acari</taxon>
        <taxon>Acariformes</taxon>
        <taxon>Sarcoptiformes</taxon>
        <taxon>Astigmata</taxon>
        <taxon>Psoroptidia</taxon>
        <taxon>Analgoidea</taxon>
        <taxon>Pyroglyphidae</taxon>
        <taxon>Dermatophagoidinae</taxon>
        <taxon>Dermatophagoides</taxon>
    </lineage>
</organism>
<gene>
    <name evidence="1" type="ORF">DERP_007480</name>
</gene>
<keyword evidence="2" id="KW-1185">Reference proteome</keyword>
<dbReference type="EMBL" id="NJHN03000077">
    <property type="protein sequence ID" value="KAH9417482.1"/>
    <property type="molecule type" value="Genomic_DNA"/>
</dbReference>